<evidence type="ECO:0000313" key="2">
    <source>
        <dbReference type="Proteomes" id="UP000494363"/>
    </source>
</evidence>
<name>A0A6J5E8J4_9BURK</name>
<dbReference type="AlphaFoldDB" id="A0A6J5E8J4"/>
<dbReference type="Gene3D" id="3.20.20.30">
    <property type="entry name" value="Luciferase-like domain"/>
    <property type="match status" value="1"/>
</dbReference>
<dbReference type="GO" id="GO:0016705">
    <property type="term" value="F:oxidoreductase activity, acting on paired donors, with incorporation or reduction of molecular oxygen"/>
    <property type="evidence" value="ECO:0007669"/>
    <property type="project" value="InterPro"/>
</dbReference>
<gene>
    <name evidence="1" type="ORF">LMG29542_04261</name>
</gene>
<dbReference type="SUPFAM" id="SSF51679">
    <property type="entry name" value="Bacterial luciferase-like"/>
    <property type="match status" value="1"/>
</dbReference>
<dbReference type="EMBL" id="CADIKH010000019">
    <property type="protein sequence ID" value="CAB3762167.1"/>
    <property type="molecule type" value="Genomic_DNA"/>
</dbReference>
<proteinExistence type="predicted"/>
<accession>A0A6J5E8J4</accession>
<sequence length="149" mass="16239">MFRSASEQTFPHFASSRFGHSDGSLNLLPKPMHGKVPTLAVGRSQQTLDWIATHMDGYMGFVPEPARLKPFVREWNDAVELNKAVDQVNPVDADGKDNCVKPLALGGFSIFTRNRTLPSSVSGAVSRSAVVRYAGSSSRRAMRVSCTSL</sequence>
<evidence type="ECO:0000313" key="1">
    <source>
        <dbReference type="EMBL" id="CAB3762167.1"/>
    </source>
</evidence>
<organism evidence="1 2">
    <name type="scientific">Paraburkholderia humisilvae</name>
    <dbReference type="NCBI Taxonomy" id="627669"/>
    <lineage>
        <taxon>Bacteria</taxon>
        <taxon>Pseudomonadati</taxon>
        <taxon>Pseudomonadota</taxon>
        <taxon>Betaproteobacteria</taxon>
        <taxon>Burkholderiales</taxon>
        <taxon>Burkholderiaceae</taxon>
        <taxon>Paraburkholderia</taxon>
    </lineage>
</organism>
<protein>
    <submittedName>
        <fullName evidence="1">Uncharacterized protein</fullName>
    </submittedName>
</protein>
<dbReference type="RefSeq" id="WP_175228420.1">
    <property type="nucleotide sequence ID" value="NZ_CADIKH010000019.1"/>
</dbReference>
<dbReference type="Proteomes" id="UP000494363">
    <property type="component" value="Unassembled WGS sequence"/>
</dbReference>
<dbReference type="InterPro" id="IPR036661">
    <property type="entry name" value="Luciferase-like_sf"/>
</dbReference>
<reference evidence="1 2" key="1">
    <citation type="submission" date="2020-04" db="EMBL/GenBank/DDBJ databases">
        <authorList>
            <person name="De Canck E."/>
        </authorList>
    </citation>
    <scope>NUCLEOTIDE SEQUENCE [LARGE SCALE GENOMIC DNA]</scope>
    <source>
        <strain evidence="1 2">LMG 29542</strain>
    </source>
</reference>
<keyword evidence="2" id="KW-1185">Reference proteome</keyword>